<keyword evidence="3" id="KW-1185">Reference proteome</keyword>
<sequence>MSPGSGVQHRKLPSICSYWVEGKPRKKPQPGNLPRPEFEPGPPGFAARRADRYSTYLCINVCMYVRMYNGTISPVVIRARISTFRSTRYERTKLAPAIHWLLVQNSNHRINDAIDKLNEDIDSIVTWTKKFHLNINPRKTQAIILGHKRQTDAVKHLDISPVKVRTIKTEDELLGSYKRSLQFNHLEPLDKFSLWMIAFFRANKIYYRTICSYALKDSQFHDKLHDRLFRIRLHAITFHQFSSPRYTNMILCAFFKIGYL</sequence>
<evidence type="ECO:0000313" key="2">
    <source>
        <dbReference type="EMBL" id="KAJ4434566.1"/>
    </source>
</evidence>
<dbReference type="EMBL" id="JAJSOF020000025">
    <property type="protein sequence ID" value="KAJ4434566.1"/>
    <property type="molecule type" value="Genomic_DNA"/>
</dbReference>
<reference evidence="2 3" key="1">
    <citation type="journal article" date="2022" name="Allergy">
        <title>Genome assembly and annotation of Periplaneta americana reveal a comprehensive cockroach allergen profile.</title>
        <authorList>
            <person name="Wang L."/>
            <person name="Xiong Q."/>
            <person name="Saelim N."/>
            <person name="Wang L."/>
            <person name="Nong W."/>
            <person name="Wan A.T."/>
            <person name="Shi M."/>
            <person name="Liu X."/>
            <person name="Cao Q."/>
            <person name="Hui J.H.L."/>
            <person name="Sookrung N."/>
            <person name="Leung T.F."/>
            <person name="Tungtrongchitr A."/>
            <person name="Tsui S.K.W."/>
        </authorList>
    </citation>
    <scope>NUCLEOTIDE SEQUENCE [LARGE SCALE GENOMIC DNA]</scope>
    <source>
        <strain evidence="2">PWHHKU_190912</strain>
    </source>
</reference>
<comment type="caution">
    <text evidence="2">The sequence shown here is derived from an EMBL/GenBank/DDBJ whole genome shotgun (WGS) entry which is preliminary data.</text>
</comment>
<organism evidence="2 3">
    <name type="scientific">Periplaneta americana</name>
    <name type="common">American cockroach</name>
    <name type="synonym">Blatta americana</name>
    <dbReference type="NCBI Taxonomy" id="6978"/>
    <lineage>
        <taxon>Eukaryota</taxon>
        <taxon>Metazoa</taxon>
        <taxon>Ecdysozoa</taxon>
        <taxon>Arthropoda</taxon>
        <taxon>Hexapoda</taxon>
        <taxon>Insecta</taxon>
        <taxon>Pterygota</taxon>
        <taxon>Neoptera</taxon>
        <taxon>Polyneoptera</taxon>
        <taxon>Dictyoptera</taxon>
        <taxon>Blattodea</taxon>
        <taxon>Blattoidea</taxon>
        <taxon>Blattidae</taxon>
        <taxon>Blattinae</taxon>
        <taxon>Periplaneta</taxon>
    </lineage>
</organism>
<gene>
    <name evidence="2" type="ORF">ANN_23128</name>
</gene>
<dbReference type="Proteomes" id="UP001148838">
    <property type="component" value="Unassembled WGS sequence"/>
</dbReference>
<name>A0ABQ8SL88_PERAM</name>
<protein>
    <submittedName>
        <fullName evidence="2">Uncharacterized protein</fullName>
    </submittedName>
</protein>
<evidence type="ECO:0000313" key="3">
    <source>
        <dbReference type="Proteomes" id="UP001148838"/>
    </source>
</evidence>
<accession>A0ABQ8SL88</accession>
<evidence type="ECO:0000256" key="1">
    <source>
        <dbReference type="SAM" id="MobiDB-lite"/>
    </source>
</evidence>
<feature type="region of interest" description="Disordered" evidence="1">
    <location>
        <begin position="21"/>
        <end position="43"/>
    </location>
</feature>
<proteinExistence type="predicted"/>